<evidence type="ECO:0008006" key="4">
    <source>
        <dbReference type="Google" id="ProtNLM"/>
    </source>
</evidence>
<evidence type="ECO:0000313" key="2">
    <source>
        <dbReference type="EMBL" id="PWH83808.1"/>
    </source>
</evidence>
<accession>A0A2U2X7Q0</accession>
<protein>
    <recommendedName>
        <fullName evidence="4">Aspartyl protease</fullName>
    </recommendedName>
</protein>
<feature type="transmembrane region" description="Helical" evidence="1">
    <location>
        <begin position="7"/>
        <end position="24"/>
    </location>
</feature>
<evidence type="ECO:0000313" key="3">
    <source>
        <dbReference type="Proteomes" id="UP000245375"/>
    </source>
</evidence>
<sequence length="328" mass="37529">MKKKIGYTLLAILIIILIGGFIGIRKFNNSLFKEKSNYLKYTSESKPIHFDWAGDSIGGIYEAQAAMIVPLKIEDLAHNFYMQFDTGAYDSFIYENNLKSLRAIGLDIKEVIKDDVRYVENLDFILDDNHIRASMIKIYPNYGHSFDKNDTIAKIGIGTIGSDFIVNRVTAIDFKNQNIKLYNERPDWIAVLPNFKSFDFPGRRIMLPVTLDNKEYEFLYDSGCSAFGLITIKSRFDSYTDENTKQVNYDAKAWEGSIPIRSKETDKLFNIGGVDLKLKRVSFVDMYGITQPLITPFTRVGGWLGNQPFTESTLILDTKTKEFIVIEE</sequence>
<name>A0A2U2X7Q0_9FLAO</name>
<keyword evidence="1" id="KW-0472">Membrane</keyword>
<dbReference type="Proteomes" id="UP000245375">
    <property type="component" value="Unassembled WGS sequence"/>
</dbReference>
<proteinExistence type="predicted"/>
<gene>
    <name evidence="2" type="ORF">DIS18_04450</name>
</gene>
<reference evidence="3" key="2">
    <citation type="submission" date="2018-05" db="EMBL/GenBank/DDBJ databases">
        <title>Algibacter marinivivus sp. nov., isolated from sample around a algae.</title>
        <authorList>
            <person name="Lu D."/>
        </authorList>
    </citation>
    <scope>NUCLEOTIDE SEQUENCE [LARGE SCALE GENOMIC DNA]</scope>
    <source>
        <strain evidence="3">ZY111</strain>
    </source>
</reference>
<reference evidence="3" key="3">
    <citation type="submission" date="2018-05" db="EMBL/GenBank/DDBJ databases">
        <authorList>
            <person name="Lu D."/>
        </authorList>
    </citation>
    <scope>NUCLEOTIDE SEQUENCE [LARGE SCALE GENOMIC DNA]</scope>
    <source>
        <strain evidence="3">ZY111</strain>
    </source>
</reference>
<dbReference type="AlphaFoldDB" id="A0A2U2X7Q0"/>
<organism evidence="2 3">
    <name type="scientific">Algibacter marinivivus</name>
    <dbReference type="NCBI Taxonomy" id="2100723"/>
    <lineage>
        <taxon>Bacteria</taxon>
        <taxon>Pseudomonadati</taxon>
        <taxon>Bacteroidota</taxon>
        <taxon>Flavobacteriia</taxon>
        <taxon>Flavobacteriales</taxon>
        <taxon>Flavobacteriaceae</taxon>
        <taxon>Algibacter</taxon>
    </lineage>
</organism>
<keyword evidence="1" id="KW-0812">Transmembrane</keyword>
<dbReference type="RefSeq" id="WP_109351813.1">
    <property type="nucleotide sequence ID" value="NZ_QFRI01000001.1"/>
</dbReference>
<evidence type="ECO:0000256" key="1">
    <source>
        <dbReference type="SAM" id="Phobius"/>
    </source>
</evidence>
<dbReference type="OrthoDB" id="7548156at2"/>
<reference evidence="2 3" key="1">
    <citation type="submission" date="2018-05" db="EMBL/GenBank/DDBJ databases">
        <title>Algibacter marinivivus sp. nov., isolated from sample around a algae.</title>
        <authorList>
            <person name="Zhong X."/>
        </authorList>
    </citation>
    <scope>NUCLEOTIDE SEQUENCE [LARGE SCALE GENOMIC DNA]</scope>
    <source>
        <strain evidence="2 3">ZY111</strain>
    </source>
</reference>
<dbReference type="EMBL" id="QFRI01000001">
    <property type="protein sequence ID" value="PWH83808.1"/>
    <property type="molecule type" value="Genomic_DNA"/>
</dbReference>
<comment type="caution">
    <text evidence="2">The sequence shown here is derived from an EMBL/GenBank/DDBJ whole genome shotgun (WGS) entry which is preliminary data.</text>
</comment>
<keyword evidence="1" id="KW-1133">Transmembrane helix</keyword>
<keyword evidence="3" id="KW-1185">Reference proteome</keyword>